<proteinExistence type="predicted"/>
<accession>A0ABY6HLN5</accession>
<evidence type="ECO:0000313" key="2">
    <source>
        <dbReference type="EMBL" id="UYP44423.1"/>
    </source>
</evidence>
<evidence type="ECO:0000259" key="1">
    <source>
        <dbReference type="Pfam" id="PF18978"/>
    </source>
</evidence>
<feature type="domain" description="DUF5714" evidence="1">
    <location>
        <begin position="35"/>
        <end position="212"/>
    </location>
</feature>
<reference evidence="2" key="1">
    <citation type="submission" date="2022-09" db="EMBL/GenBank/DDBJ databases">
        <title>Actin cytoskeleton and complex cell architecture in an #Asgard archaeon.</title>
        <authorList>
            <person name="Ponce Toledo R.I."/>
            <person name="Schleper C."/>
            <person name="Rodrigues Oliveira T."/>
            <person name="Wollweber F."/>
            <person name="Xu J."/>
            <person name="Rittmann S."/>
            <person name="Klingl A."/>
            <person name="Pilhofer M."/>
        </authorList>
    </citation>
    <scope>NUCLEOTIDE SEQUENCE</scope>
    <source>
        <strain evidence="2">B-35</strain>
    </source>
</reference>
<evidence type="ECO:0000313" key="3">
    <source>
        <dbReference type="Proteomes" id="UP001208689"/>
    </source>
</evidence>
<dbReference type="Pfam" id="PF18978">
    <property type="entry name" value="DUF5714"/>
    <property type="match status" value="1"/>
</dbReference>
<keyword evidence="3" id="KW-1185">Reference proteome</keyword>
<dbReference type="InterPro" id="IPR043768">
    <property type="entry name" value="DUF5714"/>
</dbReference>
<dbReference type="EMBL" id="CP104013">
    <property type="protein sequence ID" value="UYP44423.1"/>
    <property type="molecule type" value="Genomic_DNA"/>
</dbReference>
<organism evidence="2 3">
    <name type="scientific">Candidatus Lokiarchaeum ossiferum</name>
    <dbReference type="NCBI Taxonomy" id="2951803"/>
    <lineage>
        <taxon>Archaea</taxon>
        <taxon>Promethearchaeati</taxon>
        <taxon>Promethearchaeota</taxon>
        <taxon>Promethearchaeia</taxon>
        <taxon>Promethearchaeales</taxon>
        <taxon>Promethearchaeaceae</taxon>
        <taxon>Candidatus Lokiarchaeum</taxon>
    </lineage>
</organism>
<sequence length="221" mass="24860">MKKSYFYDEFMQKALEYDNLKMEDYMHFMPKVLPLILAHTERDPVELFQTLMEELRELWDASEEIPFHGPWHHGIIPAVLLQTLQNNGDNILKEDIVEAYGRGLKITAGSCGFCGICGAGSGVGIALSIALKANPFQNHPRTSVFGASAQTIKKIGQLGGPRCCRLSSYVALEKGTEFLSKAGFTIEPRKLTGYCTIFERNAECHTIRCPYYSKNKSRIEE</sequence>
<protein>
    <recommendedName>
        <fullName evidence="1">DUF5714 domain-containing protein</fullName>
    </recommendedName>
</protein>
<name>A0ABY6HLN5_9ARCH</name>
<dbReference type="Proteomes" id="UP001208689">
    <property type="component" value="Chromosome"/>
</dbReference>
<gene>
    <name evidence="2" type="ORF">NEF87_000708</name>
</gene>